<evidence type="ECO:0000313" key="5">
    <source>
        <dbReference type="Proteomes" id="UP000639859"/>
    </source>
</evidence>
<dbReference type="InterPro" id="IPR011006">
    <property type="entry name" value="CheY-like_superfamily"/>
</dbReference>
<name>A0ABS0SZB8_9CAUL</name>
<dbReference type="Pfam" id="PF00072">
    <property type="entry name" value="Response_reg"/>
    <property type="match status" value="1"/>
</dbReference>
<evidence type="ECO:0000259" key="3">
    <source>
        <dbReference type="PROSITE" id="PS50110"/>
    </source>
</evidence>
<keyword evidence="5" id="KW-1185">Reference proteome</keyword>
<gene>
    <name evidence="4" type="ORF">I4Q42_14985</name>
</gene>
<dbReference type="Gene3D" id="3.40.50.2300">
    <property type="match status" value="1"/>
</dbReference>
<proteinExistence type="predicted"/>
<dbReference type="PANTHER" id="PTHR44591">
    <property type="entry name" value="STRESS RESPONSE REGULATOR PROTEIN 1"/>
    <property type="match status" value="1"/>
</dbReference>
<evidence type="ECO:0000313" key="4">
    <source>
        <dbReference type="EMBL" id="MBI1684977.1"/>
    </source>
</evidence>
<dbReference type="InterPro" id="IPR050595">
    <property type="entry name" value="Bact_response_regulator"/>
</dbReference>
<dbReference type="SMART" id="SM00448">
    <property type="entry name" value="REC"/>
    <property type="match status" value="1"/>
</dbReference>
<comment type="caution">
    <text evidence="4">The sequence shown here is derived from an EMBL/GenBank/DDBJ whole genome shotgun (WGS) entry which is preliminary data.</text>
</comment>
<dbReference type="RefSeq" id="WP_198576891.1">
    <property type="nucleotide sequence ID" value="NZ_JADWOX010000010.1"/>
</dbReference>
<dbReference type="InterPro" id="IPR001789">
    <property type="entry name" value="Sig_transdc_resp-reg_receiver"/>
</dbReference>
<feature type="modified residue" description="4-aspartylphosphate" evidence="2">
    <location>
        <position position="55"/>
    </location>
</feature>
<organism evidence="4 5">
    <name type="scientific">Caulobacter hibisci</name>
    <dbReference type="NCBI Taxonomy" id="2035993"/>
    <lineage>
        <taxon>Bacteria</taxon>
        <taxon>Pseudomonadati</taxon>
        <taxon>Pseudomonadota</taxon>
        <taxon>Alphaproteobacteria</taxon>
        <taxon>Caulobacterales</taxon>
        <taxon>Caulobacteraceae</taxon>
        <taxon>Caulobacter</taxon>
    </lineage>
</organism>
<protein>
    <submittedName>
        <fullName evidence="4">Response regulator</fullName>
    </submittedName>
</protein>
<evidence type="ECO:0000256" key="1">
    <source>
        <dbReference type="ARBA" id="ARBA00022553"/>
    </source>
</evidence>
<feature type="domain" description="Response regulatory" evidence="3">
    <location>
        <begin position="4"/>
        <end position="119"/>
    </location>
</feature>
<keyword evidence="1 2" id="KW-0597">Phosphoprotein</keyword>
<dbReference type="CDD" id="cd00156">
    <property type="entry name" value="REC"/>
    <property type="match status" value="1"/>
</dbReference>
<dbReference type="Proteomes" id="UP000639859">
    <property type="component" value="Unassembled WGS sequence"/>
</dbReference>
<evidence type="ECO:0000256" key="2">
    <source>
        <dbReference type="PROSITE-ProRule" id="PRU00169"/>
    </source>
</evidence>
<accession>A0ABS0SZB8</accession>
<dbReference type="PANTHER" id="PTHR44591:SF3">
    <property type="entry name" value="RESPONSE REGULATORY DOMAIN-CONTAINING PROTEIN"/>
    <property type="match status" value="1"/>
</dbReference>
<dbReference type="SUPFAM" id="SSF52172">
    <property type="entry name" value="CheY-like"/>
    <property type="match status" value="1"/>
</dbReference>
<reference evidence="4 5" key="1">
    <citation type="submission" date="2020-11" db="EMBL/GenBank/DDBJ databases">
        <title>genome sequence of strain KACC 18849.</title>
        <authorList>
            <person name="Gao J."/>
            <person name="Zhang X."/>
        </authorList>
    </citation>
    <scope>NUCLEOTIDE SEQUENCE [LARGE SCALE GENOMIC DNA]</scope>
    <source>
        <strain evidence="4 5">KACC 18849</strain>
    </source>
</reference>
<sequence>MVATVLIVDDSKLARIVVGKAIAALQPDWRRLEAGGADEALALFENEAIDLVILDFNMPGRDGLELAEELRGRFADLPIAVATANVQDEIIARARAANAAFIAKPVSEEGLRGFISGAALRLRSAGR</sequence>
<dbReference type="PROSITE" id="PS50110">
    <property type="entry name" value="RESPONSE_REGULATORY"/>
    <property type="match status" value="1"/>
</dbReference>
<dbReference type="EMBL" id="JADWOX010000010">
    <property type="protein sequence ID" value="MBI1684977.1"/>
    <property type="molecule type" value="Genomic_DNA"/>
</dbReference>